<evidence type="ECO:0000313" key="1">
    <source>
        <dbReference type="EMBL" id="AYV85421.1"/>
    </source>
</evidence>
<name>A0A3G5AGJ8_9VIRU</name>
<organism evidence="1">
    <name type="scientific">Satyrvirus sp</name>
    <dbReference type="NCBI Taxonomy" id="2487771"/>
    <lineage>
        <taxon>Viruses</taxon>
        <taxon>Varidnaviria</taxon>
        <taxon>Bamfordvirae</taxon>
        <taxon>Nucleocytoviricota</taxon>
        <taxon>Megaviricetes</taxon>
        <taxon>Imitervirales</taxon>
        <taxon>Mimiviridae</taxon>
        <taxon>Megamimivirinae</taxon>
    </lineage>
</organism>
<sequence>MGYNTEFKGCFKLNKPLDKKTRKLINGLSRTRRMKRDLTKLEMTFEEAAQYGIDGELYCPAKTNLYGQDNDNSILDYNIPPYTQPGLWCCWNYNKDKNCIEWNGVEKFYYYVSWLKYLIERILEPEYKLNGEMKYKGEDKKDSGTIYIVQNEIKVEPSNPNFKSSHSMTMHNVLEMVKNKYVYVPNS</sequence>
<dbReference type="EMBL" id="MK072451">
    <property type="protein sequence ID" value="AYV85421.1"/>
    <property type="molecule type" value="Genomic_DNA"/>
</dbReference>
<proteinExistence type="predicted"/>
<reference evidence="1" key="1">
    <citation type="submission" date="2018-10" db="EMBL/GenBank/DDBJ databases">
        <title>Hidden diversity of soil giant viruses.</title>
        <authorList>
            <person name="Schulz F."/>
            <person name="Alteio L."/>
            <person name="Goudeau D."/>
            <person name="Ryan E.M."/>
            <person name="Malmstrom R.R."/>
            <person name="Blanchard J."/>
            <person name="Woyke T."/>
        </authorList>
    </citation>
    <scope>NUCLEOTIDE SEQUENCE</scope>
    <source>
        <strain evidence="1">SAV1</strain>
    </source>
</reference>
<accession>A0A3G5AGJ8</accession>
<protein>
    <submittedName>
        <fullName evidence="1">Uncharacterized protein</fullName>
    </submittedName>
</protein>
<gene>
    <name evidence="1" type="ORF">Satyrvirus15_18</name>
</gene>